<evidence type="ECO:0000256" key="1">
    <source>
        <dbReference type="SAM" id="MobiDB-lite"/>
    </source>
</evidence>
<evidence type="ECO:0000313" key="2">
    <source>
        <dbReference type="EMBL" id="EHN09043.1"/>
    </source>
</evidence>
<dbReference type="EMBL" id="AGUD01000305">
    <property type="protein sequence ID" value="EHN09043.1"/>
    <property type="molecule type" value="Genomic_DNA"/>
</dbReference>
<feature type="region of interest" description="Disordered" evidence="1">
    <location>
        <begin position="27"/>
        <end position="59"/>
    </location>
</feature>
<protein>
    <submittedName>
        <fullName evidence="2">Uncharacterized protein</fullName>
    </submittedName>
</protein>
<name>H0EB79_9ACTN</name>
<dbReference type="Proteomes" id="UP000005143">
    <property type="component" value="Unassembled WGS sequence"/>
</dbReference>
<sequence>MLPYLLAMLAATILGAVLALLLTGDRAGASGSSESPPAVARSADPPPARPLPEAVALHR</sequence>
<proteinExistence type="predicted"/>
<accession>H0EB79</accession>
<reference evidence="2 3" key="1">
    <citation type="journal article" date="2013" name="Biodegradation">
        <title>Quantitative proteomic analysis of ibuprofen-degrading Patulibacter sp. strain I11.</title>
        <authorList>
            <person name="Almeida B."/>
            <person name="Kjeldal H."/>
            <person name="Lolas I."/>
            <person name="Knudsen A.D."/>
            <person name="Carvalho G."/>
            <person name="Nielsen K.L."/>
            <person name="Barreto Crespo M.T."/>
            <person name="Stensballe A."/>
            <person name="Nielsen J.L."/>
        </authorList>
    </citation>
    <scope>NUCLEOTIDE SEQUENCE [LARGE SCALE GENOMIC DNA]</scope>
    <source>
        <strain evidence="2 3">I11</strain>
    </source>
</reference>
<keyword evidence="3" id="KW-1185">Reference proteome</keyword>
<feature type="compositionally biased region" description="Low complexity" evidence="1">
    <location>
        <begin position="27"/>
        <end position="40"/>
    </location>
</feature>
<comment type="caution">
    <text evidence="2">The sequence shown here is derived from an EMBL/GenBank/DDBJ whole genome shotgun (WGS) entry which is preliminary data.</text>
</comment>
<organism evidence="2 3">
    <name type="scientific">Patulibacter medicamentivorans</name>
    <dbReference type="NCBI Taxonomy" id="1097667"/>
    <lineage>
        <taxon>Bacteria</taxon>
        <taxon>Bacillati</taxon>
        <taxon>Actinomycetota</taxon>
        <taxon>Thermoleophilia</taxon>
        <taxon>Solirubrobacterales</taxon>
        <taxon>Patulibacteraceae</taxon>
        <taxon>Patulibacter</taxon>
    </lineage>
</organism>
<dbReference type="AlphaFoldDB" id="H0EB79"/>
<gene>
    <name evidence="2" type="ORF">PAI11_41080</name>
</gene>
<evidence type="ECO:0000313" key="3">
    <source>
        <dbReference type="Proteomes" id="UP000005143"/>
    </source>
</evidence>